<accession>P87731</accession>
<name>P87731_ADE41</name>
<organism evidence="1">
    <name type="scientific">Human adenovirus F serotype 41</name>
    <name type="common">HAdV-41</name>
    <name type="synonym">Human adenovirus 41</name>
    <dbReference type="NCBI Taxonomy" id="10524"/>
    <lineage>
        <taxon>Viruses</taxon>
        <taxon>Varidnaviria</taxon>
        <taxon>Bamfordvirae</taxon>
        <taxon>Preplasmiviricota</taxon>
        <taxon>Polisuviricotina</taxon>
        <taxon>Pharingeaviricetes</taxon>
        <taxon>Rowavirales</taxon>
        <taxon>Adenoviridae</taxon>
        <taxon>Mastadenovirus</taxon>
        <taxon>Mastadenovirus faecale</taxon>
        <taxon>Human mastadenovirus F</taxon>
    </lineage>
</organism>
<protein>
    <submittedName>
        <fullName evidence="1">Protein mu</fullName>
    </submittedName>
</protein>
<proteinExistence type="predicted"/>
<reference evidence="1" key="1">
    <citation type="journal article" date="1996" name="J. Gen. Virol.">
        <title>Common epitope on protein VI of enteric adenoviruses from subgenera A and F.</title>
        <authorList>
            <person name="Grydsuk J.D."/>
            <person name="Fortsas E."/>
            <person name="Petric M."/>
            <person name="Brown M."/>
        </authorList>
    </citation>
    <scope>NUCLEOTIDE SEQUENCE</scope>
    <source>
        <strain evidence="1">Tak</strain>
    </source>
</reference>
<dbReference type="EMBL" id="U14652">
    <property type="protein sequence ID" value="AAB19002.1"/>
    <property type="molecule type" value="Genomic_DNA"/>
</dbReference>
<evidence type="ECO:0000313" key="1">
    <source>
        <dbReference type="EMBL" id="AAB19002.1"/>
    </source>
</evidence>
<sequence length="72" mass="8452">MALTCRFRIPVSSYRGRSRRRRGMLGSGPASFARAYERRIFARADSHYRRRHWRNPRHCLCGVASTQTIKQA</sequence>
<organismHost>
    <name type="scientific">Homo sapiens</name>
    <name type="common">Human</name>
    <dbReference type="NCBI Taxonomy" id="9606"/>
</organismHost>